<comment type="caution">
    <text evidence="1">The sequence shown here is derived from an EMBL/GenBank/DDBJ whole genome shotgun (WGS) entry which is preliminary data.</text>
</comment>
<sequence length="1089" mass="121066">MRERHPAMVHYSCRGSLQDRLFDITYDHVQSKDVPTENCELCDTSRLVKRPPRDDLNPKIHYGTIASANQVMKHGRTRDELTRELNALCFEMEGSGVMDGFAGLVIRGICDYSDSHKNKQWQELAAAIAAAYARELLSTIPSDRPKPRPIVAVPSADIDIDRQQNILNLLKFDQIDARRLNIRPKYSTTCQWLLTQPEYLDWLNPEAAVRHRGFLWIRGGPGTGKSTIMNFAYKDSAKDKQKTTISFFFNARGEILERSIHGMYRSLLYQLLQALPHLLQVFDEPEHQASLNQLRAAVAGQEQPTWQISVLQDLLRSALANLGPNVLTVFVDALDECPIPQVEELVEFFEDVGDNAVQNQARLNICFSSRYYPQINIQYGHKIDLEDQDGHEKDIAMFIRNKLKVGTGKGADEVKAGVQAKAKGIFMWVVLVVDILKAEYSSGRIFNVKKRLASLPAELSELFKEILSRDQKNLGDLRLCIQWVLFAKRPLKLEEYYFAAVSGLCPGELQEWDPDEVTAEAMGKFVVSSSKGLAEVTKTKGQTVQFIHESVREFFHKDGLRELWPDLAVEEFESASHSHLQQCCYAYLGLTITSGMAEQLSPDPLPKASSDEAKQLRGTASSRLPFLEYATRHILYHANAARDLSSQQAFLADFPLKDWILLDNLFEIFEVRRHTPNASLLYILAEKDLANLIKYALCLNPMTEIKGERHQYPLFAALANGNRAAVKALLQTEADRLQDEVFDRLDYGSDFEVRKGQTPLLWAAAKGHADLVRLFLEQGISIHESDKSGRTPLIHAVRNGHAAVVQLLVKGGAAVNGWFSDFEKPGRGKISTPLLAAAELGDEATVKLLMENGAHIIGDGYLGWTPLLEAAKGGHEAIVRLMIEKGADLMENDESGRTPLLMAALEGHEAIVRLLIENGADIMAKDLYGETPLGLAASGGHIDTVRLLIESGADVAMKASYRPPLIETSKKGHIDIVRLLIESGADVMAKDVDGQTPLILAAGGGHEAIVRFLIEKGADVTVMDRDGWTALHRAVEKGDISVVQLLLKSGAIINTKTRRRDTAMSLAIEHGHGAIVQLLKSHQQVFASN</sequence>
<evidence type="ECO:0000313" key="2">
    <source>
        <dbReference type="Proteomes" id="UP001143910"/>
    </source>
</evidence>
<proteinExistence type="predicted"/>
<reference evidence="1" key="1">
    <citation type="submission" date="2022-08" db="EMBL/GenBank/DDBJ databases">
        <title>Genome Sequence of Lecanicillium fungicola.</title>
        <authorList>
            <person name="Buettner E."/>
        </authorList>
    </citation>
    <scope>NUCLEOTIDE SEQUENCE</scope>
    <source>
        <strain evidence="1">Babe33</strain>
    </source>
</reference>
<dbReference type="EMBL" id="JANJQO010000634">
    <property type="protein sequence ID" value="KAJ2975999.1"/>
    <property type="molecule type" value="Genomic_DNA"/>
</dbReference>
<protein>
    <submittedName>
        <fullName evidence="1">Uncharacterized protein</fullName>
    </submittedName>
</protein>
<name>A0ACC1NC32_9HYPO</name>
<gene>
    <name evidence="1" type="ORF">NQ176_g5198</name>
</gene>
<evidence type="ECO:0000313" key="1">
    <source>
        <dbReference type="EMBL" id="KAJ2975999.1"/>
    </source>
</evidence>
<dbReference type="Proteomes" id="UP001143910">
    <property type="component" value="Unassembled WGS sequence"/>
</dbReference>
<keyword evidence="2" id="KW-1185">Reference proteome</keyword>
<organism evidence="1 2">
    <name type="scientific">Zarea fungicola</name>
    <dbReference type="NCBI Taxonomy" id="93591"/>
    <lineage>
        <taxon>Eukaryota</taxon>
        <taxon>Fungi</taxon>
        <taxon>Dikarya</taxon>
        <taxon>Ascomycota</taxon>
        <taxon>Pezizomycotina</taxon>
        <taxon>Sordariomycetes</taxon>
        <taxon>Hypocreomycetidae</taxon>
        <taxon>Hypocreales</taxon>
        <taxon>Cordycipitaceae</taxon>
        <taxon>Zarea</taxon>
    </lineage>
</organism>
<accession>A0ACC1NC32</accession>